<dbReference type="Gene3D" id="6.10.250.3080">
    <property type="match status" value="1"/>
</dbReference>
<organism evidence="1 2">
    <name type="scientific">Pararge aegeria aegeria</name>
    <dbReference type="NCBI Taxonomy" id="348720"/>
    <lineage>
        <taxon>Eukaryota</taxon>
        <taxon>Metazoa</taxon>
        <taxon>Ecdysozoa</taxon>
        <taxon>Arthropoda</taxon>
        <taxon>Hexapoda</taxon>
        <taxon>Insecta</taxon>
        <taxon>Pterygota</taxon>
        <taxon>Neoptera</taxon>
        <taxon>Endopterygota</taxon>
        <taxon>Lepidoptera</taxon>
        <taxon>Glossata</taxon>
        <taxon>Ditrysia</taxon>
        <taxon>Papilionoidea</taxon>
        <taxon>Nymphalidae</taxon>
        <taxon>Satyrinae</taxon>
        <taxon>Satyrini</taxon>
        <taxon>Parargina</taxon>
        <taxon>Pararge</taxon>
    </lineage>
</organism>
<dbReference type="AlphaFoldDB" id="A0A8S4R4Q1"/>
<dbReference type="GO" id="GO:0004252">
    <property type="term" value="F:serine-type endopeptidase activity"/>
    <property type="evidence" value="ECO:0007669"/>
    <property type="project" value="InterPro"/>
</dbReference>
<evidence type="ECO:0000313" key="2">
    <source>
        <dbReference type="Proteomes" id="UP000838756"/>
    </source>
</evidence>
<protein>
    <submittedName>
        <fullName evidence="1">Jg4721 protein</fullName>
    </submittedName>
</protein>
<dbReference type="SUPFAM" id="SSF52743">
    <property type="entry name" value="Subtilisin-like"/>
    <property type="match status" value="1"/>
</dbReference>
<keyword evidence="2" id="KW-1185">Reference proteome</keyword>
<gene>
    <name evidence="1" type="primary">jg4721</name>
    <name evidence="1" type="ORF">PAEG_LOCUS8209</name>
</gene>
<proteinExistence type="predicted"/>
<dbReference type="Proteomes" id="UP000838756">
    <property type="component" value="Unassembled WGS sequence"/>
</dbReference>
<dbReference type="Gene3D" id="3.40.50.200">
    <property type="entry name" value="Peptidase S8/S53 domain"/>
    <property type="match status" value="1"/>
</dbReference>
<evidence type="ECO:0000313" key="1">
    <source>
        <dbReference type="EMBL" id="CAH2228107.1"/>
    </source>
</evidence>
<reference evidence="1" key="1">
    <citation type="submission" date="2022-03" db="EMBL/GenBank/DDBJ databases">
        <authorList>
            <person name="Lindestad O."/>
        </authorList>
    </citation>
    <scope>NUCLEOTIDE SEQUENCE</scope>
</reference>
<sequence length="163" mass="18168">MADVPIDCDFPVWGLMPKKETGVVTFLNKYPEYDGRNTIIAILDSGVDPAAEGLKLTSTGETKVIERFDCSGCGDVDTSTIIRKVVDGCITGTTGRKLKIPESWNNPTGEWRTGVLYPFSIYPSKVKERIQEHRKEHLWDVGHKPALAQASKQLQDFENEVGR</sequence>
<dbReference type="GO" id="GO:0006508">
    <property type="term" value="P:proteolysis"/>
    <property type="evidence" value="ECO:0007669"/>
    <property type="project" value="InterPro"/>
</dbReference>
<dbReference type="EMBL" id="CAKXAJ010023793">
    <property type="protein sequence ID" value="CAH2228107.1"/>
    <property type="molecule type" value="Genomic_DNA"/>
</dbReference>
<dbReference type="OrthoDB" id="10256524at2759"/>
<accession>A0A8S4R4Q1</accession>
<comment type="caution">
    <text evidence="1">The sequence shown here is derived from an EMBL/GenBank/DDBJ whole genome shotgun (WGS) entry which is preliminary data.</text>
</comment>
<name>A0A8S4R4Q1_9NEOP</name>
<dbReference type="InterPro" id="IPR036852">
    <property type="entry name" value="Peptidase_S8/S53_dom_sf"/>
</dbReference>
<dbReference type="FunFam" id="3.40.50.200:FF:000039">
    <property type="entry name" value="Predicted protein"/>
    <property type="match status" value="1"/>
</dbReference>